<dbReference type="PROSITE" id="PS51257">
    <property type="entry name" value="PROKAR_LIPOPROTEIN"/>
    <property type="match status" value="1"/>
</dbReference>
<evidence type="ECO:0000313" key="1">
    <source>
        <dbReference type="EMBL" id="TWF32793.1"/>
    </source>
</evidence>
<dbReference type="SUPFAM" id="SSF54001">
    <property type="entry name" value="Cysteine proteinases"/>
    <property type="match status" value="1"/>
</dbReference>
<reference evidence="1 2" key="1">
    <citation type="submission" date="2019-06" db="EMBL/GenBank/DDBJ databases">
        <title>Sorghum-associated microbial communities from plants grown in Nebraska, USA.</title>
        <authorList>
            <person name="Schachtman D."/>
        </authorList>
    </citation>
    <scope>NUCLEOTIDE SEQUENCE [LARGE SCALE GENOMIC DNA]</scope>
    <source>
        <strain evidence="1 2">1209</strain>
    </source>
</reference>
<proteinExistence type="predicted"/>
<protein>
    <submittedName>
        <fullName evidence="1">Transglutaminase-like putative cysteine protease</fullName>
    </submittedName>
</protein>
<dbReference type="GO" id="GO:0006508">
    <property type="term" value="P:proteolysis"/>
    <property type="evidence" value="ECO:0007669"/>
    <property type="project" value="UniProtKB-KW"/>
</dbReference>
<dbReference type="Proteomes" id="UP000320811">
    <property type="component" value="Unassembled WGS sequence"/>
</dbReference>
<evidence type="ECO:0000313" key="2">
    <source>
        <dbReference type="Proteomes" id="UP000320811"/>
    </source>
</evidence>
<dbReference type="PANTHER" id="PTHR35532">
    <property type="entry name" value="SIMILAR TO POLYHYDROXYALKANOATE DEPOLYMERASE"/>
    <property type="match status" value="1"/>
</dbReference>
<keyword evidence="1" id="KW-0645">Protease</keyword>
<dbReference type="EMBL" id="VIWO01000013">
    <property type="protein sequence ID" value="TWF32793.1"/>
    <property type="molecule type" value="Genomic_DNA"/>
</dbReference>
<gene>
    <name evidence="1" type="ORF">FHW36_11347</name>
</gene>
<keyword evidence="2" id="KW-1185">Reference proteome</keyword>
<comment type="caution">
    <text evidence="1">The sequence shown here is derived from an EMBL/GenBank/DDBJ whole genome shotgun (WGS) entry which is preliminary data.</text>
</comment>
<keyword evidence="1" id="KW-0378">Hydrolase</keyword>
<dbReference type="InterPro" id="IPR038765">
    <property type="entry name" value="Papain-like_cys_pep_sf"/>
</dbReference>
<dbReference type="AlphaFoldDB" id="A0A561P3V5"/>
<sequence>MKKKLLYILLPVFLCACGTREDTMAVKLKPALDYAGINAAELKKVIAHYSQNPGDSLKLAAAIFLVENMPGKGTLRYSPITNCGLFKGELFTGDTIGIDSVNKIKRRIEDSLQCGPIKFVNPIFLADSRTISASLLMEDIEYAFKAWQLPWAKSLTFDEFRELILPHRVQNEPLQHWRKWCWEHSEWIFKKAGGSTDRIKIAGVVNDSLGKFYGYIHDAINYFPGTFTMDQLRVTRGGRCEDLNMIVGYWLRAIGIPISTEFTFYWANGNFGGHSWLAVLDTTGKFVPMNAIYDKPVRDSLLFQNMRLAKAYRYSYRIDGHTILDEGQNFQSYHDITREYVSTIDYAMKVPDGQHDKIFLGVLNGKYWKPLQVKTTRNGDSIIFKDIANTALYAPIVLLDGKEENTRTVGTPFLVTESGHIQYFRENKDSLTDFALDIAKLPPARYNKKCQVVYWDNTRNDWVPAGIMQTLKDDPDKLKKQKIKKMIVFSAVPANGIYRVLNAEIKQHDKSYGRPYVYNEEMKAFHNY</sequence>
<dbReference type="GO" id="GO:0008233">
    <property type="term" value="F:peptidase activity"/>
    <property type="evidence" value="ECO:0007669"/>
    <property type="project" value="UniProtKB-KW"/>
</dbReference>
<accession>A0A561P3V5</accession>
<dbReference type="RefSeq" id="WP_145674562.1">
    <property type="nucleotide sequence ID" value="NZ_VIWO01000013.1"/>
</dbReference>
<dbReference type="OrthoDB" id="679512at2"/>
<dbReference type="PANTHER" id="PTHR35532:SF5">
    <property type="entry name" value="CARBOHYDRATE-BINDING DOMAIN-CONTAINING PROTEIN"/>
    <property type="match status" value="1"/>
</dbReference>
<organism evidence="1 2">
    <name type="scientific">Chitinophaga polysaccharea</name>
    <dbReference type="NCBI Taxonomy" id="1293035"/>
    <lineage>
        <taxon>Bacteria</taxon>
        <taxon>Pseudomonadati</taxon>
        <taxon>Bacteroidota</taxon>
        <taxon>Chitinophagia</taxon>
        <taxon>Chitinophagales</taxon>
        <taxon>Chitinophagaceae</taxon>
        <taxon>Chitinophaga</taxon>
    </lineage>
</organism>
<name>A0A561P3V5_9BACT</name>